<proteinExistence type="predicted"/>
<dbReference type="GO" id="GO:0003677">
    <property type="term" value="F:DNA binding"/>
    <property type="evidence" value="ECO:0007669"/>
    <property type="project" value="UniProtKB-KW"/>
</dbReference>
<dbReference type="PANTHER" id="PTHR33164:SF57">
    <property type="entry name" value="MARR-FAMILY TRANSCRIPTIONAL REGULATOR"/>
    <property type="match status" value="1"/>
</dbReference>
<feature type="domain" description="HTH marR-type" evidence="1">
    <location>
        <begin position="19"/>
        <end position="149"/>
    </location>
</feature>
<evidence type="ECO:0000313" key="2">
    <source>
        <dbReference type="EMBL" id="MDR7154126.1"/>
    </source>
</evidence>
<dbReference type="InterPro" id="IPR039422">
    <property type="entry name" value="MarR/SlyA-like"/>
</dbReference>
<name>A0ABU1WYY6_SPHXE</name>
<dbReference type="InterPro" id="IPR000835">
    <property type="entry name" value="HTH_MarR-typ"/>
</dbReference>
<dbReference type="SUPFAM" id="SSF46785">
    <property type="entry name" value="Winged helix' DNA-binding domain"/>
    <property type="match status" value="1"/>
</dbReference>
<dbReference type="InterPro" id="IPR036388">
    <property type="entry name" value="WH-like_DNA-bd_sf"/>
</dbReference>
<dbReference type="EMBL" id="JAVDWV010000004">
    <property type="protein sequence ID" value="MDR7154126.1"/>
    <property type="molecule type" value="Genomic_DNA"/>
</dbReference>
<dbReference type="PANTHER" id="PTHR33164">
    <property type="entry name" value="TRANSCRIPTIONAL REGULATOR, MARR FAMILY"/>
    <property type="match status" value="1"/>
</dbReference>
<dbReference type="Proteomes" id="UP001267638">
    <property type="component" value="Unassembled WGS sequence"/>
</dbReference>
<evidence type="ECO:0000259" key="1">
    <source>
        <dbReference type="PROSITE" id="PS50995"/>
    </source>
</evidence>
<comment type="caution">
    <text evidence="2">The sequence shown here is derived from an EMBL/GenBank/DDBJ whole genome shotgun (WGS) entry which is preliminary data.</text>
</comment>
<accession>A0ABU1WYY6</accession>
<dbReference type="InterPro" id="IPR036390">
    <property type="entry name" value="WH_DNA-bd_sf"/>
</dbReference>
<organism evidence="2 3">
    <name type="scientific">Sphingobium xenophagum</name>
    <dbReference type="NCBI Taxonomy" id="121428"/>
    <lineage>
        <taxon>Bacteria</taxon>
        <taxon>Pseudomonadati</taxon>
        <taxon>Pseudomonadota</taxon>
        <taxon>Alphaproteobacteria</taxon>
        <taxon>Sphingomonadales</taxon>
        <taxon>Sphingomonadaceae</taxon>
        <taxon>Sphingobium</taxon>
    </lineage>
</organism>
<sequence length="154" mass="16628">MKPMSVSLSALSDLVDPLDTLLSYHLRRTTTAATAALANMLQPLELNVSEATLLLFLGANQGCTQSDIGRALRAQPANLVPLINKLALLGALDKHPGKGRAIALSLSSKGKQLHAKVQQAFARHEEVIGRSIPPERRDEILALLRQICRDACHP</sequence>
<keyword evidence="2" id="KW-0238">DNA-binding</keyword>
<dbReference type="SMART" id="SM00347">
    <property type="entry name" value="HTH_MARR"/>
    <property type="match status" value="1"/>
</dbReference>
<dbReference type="Gene3D" id="1.10.10.10">
    <property type="entry name" value="Winged helix-like DNA-binding domain superfamily/Winged helix DNA-binding domain"/>
    <property type="match status" value="1"/>
</dbReference>
<protein>
    <submittedName>
        <fullName evidence="2">DNA-binding MarR family transcriptional regulator</fullName>
    </submittedName>
</protein>
<gene>
    <name evidence="2" type="ORF">J2W40_000938</name>
</gene>
<evidence type="ECO:0000313" key="3">
    <source>
        <dbReference type="Proteomes" id="UP001267638"/>
    </source>
</evidence>
<dbReference type="PROSITE" id="PS50995">
    <property type="entry name" value="HTH_MARR_2"/>
    <property type="match status" value="1"/>
</dbReference>
<keyword evidence="3" id="KW-1185">Reference proteome</keyword>
<reference evidence="2 3" key="1">
    <citation type="submission" date="2023-07" db="EMBL/GenBank/DDBJ databases">
        <title>Sorghum-associated microbial communities from plants grown in Nebraska, USA.</title>
        <authorList>
            <person name="Schachtman D."/>
        </authorList>
    </citation>
    <scope>NUCLEOTIDE SEQUENCE [LARGE SCALE GENOMIC DNA]</scope>
    <source>
        <strain evidence="2 3">4256</strain>
    </source>
</reference>